<feature type="compositionally biased region" description="Low complexity" evidence="6">
    <location>
        <begin position="217"/>
        <end position="243"/>
    </location>
</feature>
<dbReference type="Proteomes" id="UP000019118">
    <property type="component" value="Unassembled WGS sequence"/>
</dbReference>
<evidence type="ECO:0000313" key="11">
    <source>
        <dbReference type="EnsemblMetazoa" id="XP_019764637.1"/>
    </source>
</evidence>
<dbReference type="EMBL" id="KB632367">
    <property type="protein sequence ID" value="ERL93665.1"/>
    <property type="molecule type" value="Genomic_DNA"/>
</dbReference>
<comment type="subcellular location">
    <subcellularLocation>
        <location evidence="1">Membrane</location>
    </subcellularLocation>
</comment>
<dbReference type="FunFam" id="3.10.20.90:FF:000046">
    <property type="entry name" value="Homocysteine-responsive endoplasmic reticulum-resident ubiquitin-like domain member 2 protein"/>
    <property type="match status" value="1"/>
</dbReference>
<feature type="compositionally biased region" description="Polar residues" evidence="6">
    <location>
        <begin position="130"/>
        <end position="140"/>
    </location>
</feature>
<reference evidence="11" key="2">
    <citation type="submission" date="2024-08" db="UniProtKB">
        <authorList>
            <consortium name="EnsemblMetazoa"/>
        </authorList>
    </citation>
    <scope>IDENTIFICATION</scope>
</reference>
<dbReference type="GO" id="GO:0030968">
    <property type="term" value="P:endoplasmic reticulum unfolded protein response"/>
    <property type="evidence" value="ECO:0007669"/>
    <property type="project" value="TreeGrafter"/>
</dbReference>
<evidence type="ECO:0000313" key="10">
    <source>
        <dbReference type="EMBL" id="ERL93665.1"/>
    </source>
</evidence>
<feature type="region of interest" description="Disordered" evidence="6">
    <location>
        <begin position="202"/>
        <end position="243"/>
    </location>
</feature>
<evidence type="ECO:0000313" key="12">
    <source>
        <dbReference type="Proteomes" id="UP000019118"/>
    </source>
</evidence>
<dbReference type="OMA" id="DQTINCC"/>
<dbReference type="AlphaFoldDB" id="N6T324"/>
<dbReference type="InterPro" id="IPR029071">
    <property type="entry name" value="Ubiquitin-like_domsf"/>
</dbReference>
<feature type="compositionally biased region" description="Pro residues" evidence="6">
    <location>
        <begin position="206"/>
        <end position="216"/>
    </location>
</feature>
<proteinExistence type="predicted"/>
<evidence type="ECO:0000256" key="4">
    <source>
        <dbReference type="ARBA" id="ARBA00023136"/>
    </source>
</evidence>
<evidence type="ECO:0000256" key="6">
    <source>
        <dbReference type="SAM" id="MobiDB-lite"/>
    </source>
</evidence>
<evidence type="ECO:0000313" key="9">
    <source>
        <dbReference type="EMBL" id="ENN74519.1"/>
    </source>
</evidence>
<keyword evidence="4 7" id="KW-0472">Membrane</keyword>
<evidence type="ECO:0000256" key="7">
    <source>
        <dbReference type="SAM" id="Phobius"/>
    </source>
</evidence>
<feature type="region of interest" description="Disordered" evidence="6">
    <location>
        <begin position="102"/>
        <end position="140"/>
    </location>
</feature>
<sequence length="346" mass="39151">MDSLPVTLIVKAPNQQIEDQKIRCETSWTINKLKQHLSEVYPSKPPQHEQKLIYSGQLLNDSVILKDILRQYEGQDTHTVHLVCAPPLVNPKMINRARQVERRNSGDVAANPGNAAANSQPATARPSAPEVTTQPTTNNPRVPAAFPHERYPENGFPWTQYAEQTPQMNLNTLNQYQLQMALMQQAYMQYMTQYMQLASGQIPVSSPHPNPVPQPNVPVNAPNGQQNQPELAAQQNAPAQPQAENEERDWLDVFYMLSRAMVFFSVVYFYSSPLRCIFVVFLGVALYLYQAGFFNHININNNNNINGTPEGEPQEEQVPTRFMVAWTFISTFFASLIPEIRPNMNA</sequence>
<protein>
    <recommendedName>
        <fullName evidence="8">Ubiquitin-like domain-containing protein</fullName>
    </recommendedName>
</protein>
<dbReference type="GO" id="GO:0016020">
    <property type="term" value="C:membrane"/>
    <property type="evidence" value="ECO:0007669"/>
    <property type="project" value="UniProtKB-SubCell"/>
</dbReference>
<dbReference type="PROSITE" id="PS50053">
    <property type="entry name" value="UBIQUITIN_2"/>
    <property type="match status" value="1"/>
</dbReference>
<gene>
    <name evidence="11" type="primary">109540642</name>
    <name evidence="10" type="ORF">D910_10953</name>
    <name evidence="9" type="ORF">YQE_08843</name>
</gene>
<feature type="non-terminal residue" evidence="9">
    <location>
        <position position="1"/>
    </location>
</feature>
<dbReference type="PANTHER" id="PTHR12943:SF27">
    <property type="entry name" value="HOMOCYSTEINE-INDUCED ENDOPLASMIC RETICULUM PROTEIN, ISOFORM A"/>
    <property type="match status" value="1"/>
</dbReference>
<dbReference type="PANTHER" id="PTHR12943">
    <property type="entry name" value="HOMOCYSTEINE-RESPONSIVE ENDOPLASMIC RETICULUM-RESIDENT UNIQUITIN-LIKE DOMAIN HERPUD PROTEIN FAMILY MEMBER"/>
    <property type="match status" value="1"/>
</dbReference>
<evidence type="ECO:0000256" key="2">
    <source>
        <dbReference type="ARBA" id="ARBA00022692"/>
    </source>
</evidence>
<keyword evidence="5" id="KW-0834">Unfolded protein response</keyword>
<dbReference type="InterPro" id="IPR039751">
    <property type="entry name" value="HERPUD1/2"/>
</dbReference>
<dbReference type="SUPFAM" id="SSF54236">
    <property type="entry name" value="Ubiquitin-like"/>
    <property type="match status" value="1"/>
</dbReference>
<dbReference type="Proteomes" id="UP000030742">
    <property type="component" value="Unassembled WGS sequence"/>
</dbReference>
<keyword evidence="12" id="KW-1185">Reference proteome</keyword>
<dbReference type="SMART" id="SM00213">
    <property type="entry name" value="UBQ"/>
    <property type="match status" value="1"/>
</dbReference>
<dbReference type="InterPro" id="IPR000626">
    <property type="entry name" value="Ubiquitin-like_dom"/>
</dbReference>
<dbReference type="EnsemblMetazoa" id="XM_019909078.1">
    <property type="protein sequence ID" value="XP_019764637.1"/>
    <property type="gene ID" value="LOC109540642"/>
</dbReference>
<dbReference type="HOGENOM" id="CLU_058243_0_0_1"/>
<dbReference type="STRING" id="77166.N6T324"/>
<dbReference type="OrthoDB" id="21589at2759"/>
<keyword evidence="2 7" id="KW-0812">Transmembrane</keyword>
<evidence type="ECO:0000259" key="8">
    <source>
        <dbReference type="PROSITE" id="PS50053"/>
    </source>
</evidence>
<evidence type="ECO:0000256" key="3">
    <source>
        <dbReference type="ARBA" id="ARBA00022989"/>
    </source>
</evidence>
<dbReference type="EMBL" id="KB741039">
    <property type="protein sequence ID" value="ENN74519.1"/>
    <property type="molecule type" value="Genomic_DNA"/>
</dbReference>
<feature type="domain" description="Ubiquitin-like" evidence="8">
    <location>
        <begin position="6"/>
        <end position="83"/>
    </location>
</feature>
<feature type="transmembrane region" description="Helical" evidence="7">
    <location>
        <begin position="277"/>
        <end position="298"/>
    </location>
</feature>
<reference evidence="12 13" key="1">
    <citation type="journal article" date="2013" name="Genome Biol.">
        <title>Draft genome of the mountain pine beetle, Dendroctonus ponderosae Hopkins, a major forest pest.</title>
        <authorList>
            <person name="Keeling C.I."/>
            <person name="Yuen M.M."/>
            <person name="Liao N.Y."/>
            <person name="Docking T.R."/>
            <person name="Chan S.K."/>
            <person name="Taylor G.A."/>
            <person name="Palmquist D.L."/>
            <person name="Jackman S.D."/>
            <person name="Nguyen A."/>
            <person name="Li M."/>
            <person name="Henderson H."/>
            <person name="Janes J.K."/>
            <person name="Zhao Y."/>
            <person name="Pandoh P."/>
            <person name="Moore R."/>
            <person name="Sperling F.A."/>
            <person name="Huber D.P."/>
            <person name="Birol I."/>
            <person name="Jones S.J."/>
            <person name="Bohlmann J."/>
        </authorList>
    </citation>
    <scope>NUCLEOTIDE SEQUENCE</scope>
</reference>
<evidence type="ECO:0000256" key="1">
    <source>
        <dbReference type="ARBA" id="ARBA00004370"/>
    </source>
</evidence>
<organism evidence="9">
    <name type="scientific">Dendroctonus ponderosae</name>
    <name type="common">Mountain pine beetle</name>
    <dbReference type="NCBI Taxonomy" id="77166"/>
    <lineage>
        <taxon>Eukaryota</taxon>
        <taxon>Metazoa</taxon>
        <taxon>Ecdysozoa</taxon>
        <taxon>Arthropoda</taxon>
        <taxon>Hexapoda</taxon>
        <taxon>Insecta</taxon>
        <taxon>Pterygota</taxon>
        <taxon>Neoptera</taxon>
        <taxon>Endopterygota</taxon>
        <taxon>Coleoptera</taxon>
        <taxon>Polyphaga</taxon>
        <taxon>Cucujiformia</taxon>
        <taxon>Curculionidae</taxon>
        <taxon>Scolytinae</taxon>
        <taxon>Dendroctonus</taxon>
    </lineage>
</organism>
<evidence type="ECO:0000313" key="13">
    <source>
        <dbReference type="Proteomes" id="UP000030742"/>
    </source>
</evidence>
<dbReference type="KEGG" id="dpa:109540642"/>
<name>N6T324_DENPD</name>
<dbReference type="Pfam" id="PF00240">
    <property type="entry name" value="ubiquitin"/>
    <property type="match status" value="1"/>
</dbReference>
<dbReference type="Gene3D" id="3.10.20.90">
    <property type="entry name" value="Phosphatidylinositol 3-kinase Catalytic Subunit, Chain A, domain 1"/>
    <property type="match status" value="1"/>
</dbReference>
<dbReference type="CDD" id="cd01790">
    <property type="entry name" value="Ubl_HERP"/>
    <property type="match status" value="1"/>
</dbReference>
<keyword evidence="3 7" id="KW-1133">Transmembrane helix</keyword>
<evidence type="ECO:0000256" key="5">
    <source>
        <dbReference type="ARBA" id="ARBA00023230"/>
    </source>
</evidence>
<accession>N6T324</accession>